<dbReference type="AlphaFoldDB" id="A0A8S9SPA5"/>
<feature type="coiled-coil region" evidence="1">
    <location>
        <begin position="552"/>
        <end position="579"/>
    </location>
</feature>
<evidence type="ECO:0000313" key="4">
    <source>
        <dbReference type="Proteomes" id="UP000712600"/>
    </source>
</evidence>
<sequence length="621" mass="71840">MSSRRINDPGIIAASHCGAEYKTYYSASIETNTTTSIDNDYQKSTDTPHEELVDSSPDDWENDYYNPIMAVNDAPPETPDDLYDEECRKKGIFVCKFHPLRPEIQSQVETDSLLIEAYGKGTSSIRISEADRRAGIDREIQELIDRATKKFYWEAKDEYGVYRDDKGCTRDMDGHIINVSKEEIRKLMERASRDEPSYICLPEHANIFTQTKLVPEIYTKDEINEMFYGVCGEQEKNKEAFQMKLDGVYYPLNDSISWLTTCMEEMKQDIARIQHATNVARSSSIDRYQQTSIDGKIDQLVEGIYRALETTEERLDGRCDDIYFPMDLNISALTSKIEAIQGELVETQRYIARQPEASSSIDRHNHKSTDIHHRTSVDNATNRGRLVPKMTSDMSDTHYHGEEISADTYATLRRHQFNLESLEERLQRMENTTATMKEKWRRGDEAMKDFSEERLDGRCDDIYFPMDLNISALTSKIEAIQGELVETQRYIARQPEASSSIDRHNHKSTDIHHRTSVDNATNRGRLVPKMTSDMSDTHYHGEEISADTYATLRRHQFNLESLEERLQRMENTTATMKEKWRRGDEAMKDFSDTTKDTKVDQPVNYSHLLRLFEGTKADLQH</sequence>
<gene>
    <name evidence="3" type="ORF">F2Q69_00034728</name>
</gene>
<comment type="caution">
    <text evidence="3">The sequence shown here is derived from an EMBL/GenBank/DDBJ whole genome shotgun (WGS) entry which is preliminary data.</text>
</comment>
<feature type="compositionally biased region" description="Basic and acidic residues" evidence="2">
    <location>
        <begin position="40"/>
        <end position="52"/>
    </location>
</feature>
<keyword evidence="1" id="KW-0175">Coiled coil</keyword>
<protein>
    <submittedName>
        <fullName evidence="3">Uncharacterized protein</fullName>
    </submittedName>
</protein>
<evidence type="ECO:0000256" key="1">
    <source>
        <dbReference type="SAM" id="Coils"/>
    </source>
</evidence>
<organism evidence="3 4">
    <name type="scientific">Brassica cretica</name>
    <name type="common">Mustard</name>
    <dbReference type="NCBI Taxonomy" id="69181"/>
    <lineage>
        <taxon>Eukaryota</taxon>
        <taxon>Viridiplantae</taxon>
        <taxon>Streptophyta</taxon>
        <taxon>Embryophyta</taxon>
        <taxon>Tracheophyta</taxon>
        <taxon>Spermatophyta</taxon>
        <taxon>Magnoliopsida</taxon>
        <taxon>eudicotyledons</taxon>
        <taxon>Gunneridae</taxon>
        <taxon>Pentapetalae</taxon>
        <taxon>rosids</taxon>
        <taxon>malvids</taxon>
        <taxon>Brassicales</taxon>
        <taxon>Brassicaceae</taxon>
        <taxon>Brassiceae</taxon>
        <taxon>Brassica</taxon>
    </lineage>
</organism>
<feature type="region of interest" description="Disordered" evidence="2">
    <location>
        <begin position="37"/>
        <end position="58"/>
    </location>
</feature>
<evidence type="ECO:0000313" key="3">
    <source>
        <dbReference type="EMBL" id="KAF3601913.1"/>
    </source>
</evidence>
<name>A0A8S9SPA5_BRACR</name>
<reference evidence="3" key="1">
    <citation type="submission" date="2019-12" db="EMBL/GenBank/DDBJ databases">
        <title>Genome sequencing and annotation of Brassica cretica.</title>
        <authorList>
            <person name="Studholme D.J."/>
            <person name="Sarris P."/>
        </authorList>
    </citation>
    <scope>NUCLEOTIDE SEQUENCE</scope>
    <source>
        <strain evidence="3">PFS-109/04</strain>
        <tissue evidence="3">Leaf</tissue>
    </source>
</reference>
<dbReference type="EMBL" id="QGKX02000004">
    <property type="protein sequence ID" value="KAF3601913.1"/>
    <property type="molecule type" value="Genomic_DNA"/>
</dbReference>
<dbReference type="Proteomes" id="UP000712600">
    <property type="component" value="Unassembled WGS sequence"/>
</dbReference>
<evidence type="ECO:0000256" key="2">
    <source>
        <dbReference type="SAM" id="MobiDB-lite"/>
    </source>
</evidence>
<feature type="coiled-coil region" evidence="1">
    <location>
        <begin position="412"/>
        <end position="439"/>
    </location>
</feature>
<proteinExistence type="predicted"/>
<accession>A0A8S9SPA5</accession>